<dbReference type="SUPFAM" id="SSF48403">
    <property type="entry name" value="Ankyrin repeat"/>
    <property type="match status" value="1"/>
</dbReference>
<dbReference type="Pfam" id="PF12796">
    <property type="entry name" value="Ank_2"/>
    <property type="match status" value="1"/>
</dbReference>
<accession>A0A3G4ZX35</accession>
<proteinExistence type="predicted"/>
<dbReference type="Gene3D" id="1.25.40.20">
    <property type="entry name" value="Ankyrin repeat-containing domain"/>
    <property type="match status" value="1"/>
</dbReference>
<dbReference type="InterPro" id="IPR002110">
    <property type="entry name" value="Ankyrin_rpt"/>
</dbReference>
<dbReference type="InterPro" id="IPR036770">
    <property type="entry name" value="Ankyrin_rpt-contain_sf"/>
</dbReference>
<protein>
    <submittedName>
        <fullName evidence="1">Uncharacterized protein</fullName>
    </submittedName>
</protein>
<gene>
    <name evidence="1" type="ORF">Faunusvirus13_3</name>
</gene>
<reference evidence="1" key="1">
    <citation type="submission" date="2018-10" db="EMBL/GenBank/DDBJ databases">
        <title>Hidden diversity of soil giant viruses.</title>
        <authorList>
            <person name="Schulz F."/>
            <person name="Alteio L."/>
            <person name="Goudeau D."/>
            <person name="Ryan E.M."/>
            <person name="Malmstrom R.R."/>
            <person name="Blanchard J."/>
            <person name="Woyke T."/>
        </authorList>
    </citation>
    <scope>NUCLEOTIDE SEQUENCE</scope>
    <source>
        <strain evidence="1">FNV1</strain>
    </source>
</reference>
<name>A0A3G4ZX35_9VIRU</name>
<sequence length="241" mass="27963">MSLTEKACVSEFIQLVDTHDQDKCIEYINKHNLYNAIINKHIALNILQFVCMRNLSHVAMALIDRKCDLTHQNVSGFTAMMYASSYGSGNVVAYIIDKSTNIMTLNTLYGVSEMMFICNNEDVENVIKMIDRGYDIYYKNNNNESLLTSAIYHELDKVVMKLIDIDTNFIDEFKTLYNKPKLKKDAFYYKIIIYCIDKRDSYKKIIIDMMNDASPTNALYQSFRNTYAIQLVDVICDFIIL</sequence>
<dbReference type="EMBL" id="MK072144">
    <property type="protein sequence ID" value="AYV79410.1"/>
    <property type="molecule type" value="Genomic_DNA"/>
</dbReference>
<organism evidence="1">
    <name type="scientific">Faunusvirus sp</name>
    <dbReference type="NCBI Taxonomy" id="2487766"/>
    <lineage>
        <taxon>Viruses</taxon>
        <taxon>Varidnaviria</taxon>
        <taxon>Bamfordvirae</taxon>
        <taxon>Nucleocytoviricota</taxon>
        <taxon>Megaviricetes</taxon>
        <taxon>Imitervirales</taxon>
        <taxon>Mimiviridae</taxon>
    </lineage>
</organism>
<evidence type="ECO:0000313" key="1">
    <source>
        <dbReference type="EMBL" id="AYV79410.1"/>
    </source>
</evidence>